<evidence type="ECO:0000313" key="3">
    <source>
        <dbReference type="EMBL" id="GED72413.1"/>
    </source>
</evidence>
<evidence type="ECO:0000313" key="5">
    <source>
        <dbReference type="Proteomes" id="UP000036834"/>
    </source>
</evidence>
<dbReference type="EMBL" id="BJON01000029">
    <property type="protein sequence ID" value="GED72413.1"/>
    <property type="molecule type" value="Genomic_DNA"/>
</dbReference>
<keyword evidence="6" id="KW-1185">Reference proteome</keyword>
<evidence type="ECO:0000313" key="4">
    <source>
        <dbReference type="EMBL" id="KNB74032.1"/>
    </source>
</evidence>
<protein>
    <submittedName>
        <fullName evidence="4">Uncharacterized protein</fullName>
    </submittedName>
</protein>
<reference evidence="4" key="2">
    <citation type="submission" date="2015-07" db="EMBL/GenBank/DDBJ databases">
        <title>MeaNS - Measles Nucleotide Surveillance Program.</title>
        <authorList>
            <person name="Tran T."/>
            <person name="Druce J."/>
        </authorList>
    </citation>
    <scope>NUCLEOTIDE SEQUENCE</scope>
    <source>
        <strain evidence="4">DSM 9887</strain>
    </source>
</reference>
<feature type="transmembrane region" description="Helical" evidence="2">
    <location>
        <begin position="111"/>
        <end position="131"/>
    </location>
</feature>
<evidence type="ECO:0000256" key="1">
    <source>
        <dbReference type="SAM" id="MobiDB-lite"/>
    </source>
</evidence>
<name>A0A0K9YZH8_9BACL</name>
<dbReference type="Proteomes" id="UP000319578">
    <property type="component" value="Unassembled WGS sequence"/>
</dbReference>
<proteinExistence type="predicted"/>
<accession>A0A0K9YZH8</accession>
<gene>
    <name evidence="4" type="ORF">ADS79_08980</name>
    <name evidence="3" type="ORF">BRE01_61150</name>
</gene>
<feature type="compositionally biased region" description="Polar residues" evidence="1">
    <location>
        <begin position="203"/>
        <end position="212"/>
    </location>
</feature>
<keyword evidence="2" id="KW-0812">Transmembrane</keyword>
<dbReference type="Proteomes" id="UP000036834">
    <property type="component" value="Unassembled WGS sequence"/>
</dbReference>
<dbReference type="RefSeq" id="WP_049738047.1">
    <property type="nucleotide sequence ID" value="NZ_BJON01000029.1"/>
</dbReference>
<comment type="caution">
    <text evidence="4">The sequence shown here is derived from an EMBL/GenBank/DDBJ whole genome shotgun (WGS) entry which is preliminary data.</text>
</comment>
<evidence type="ECO:0000256" key="2">
    <source>
        <dbReference type="SAM" id="Phobius"/>
    </source>
</evidence>
<dbReference type="OrthoDB" id="2381690at2"/>
<organism evidence="4 5">
    <name type="scientific">Brevibacillus reuszeri</name>
    <dbReference type="NCBI Taxonomy" id="54915"/>
    <lineage>
        <taxon>Bacteria</taxon>
        <taxon>Bacillati</taxon>
        <taxon>Bacillota</taxon>
        <taxon>Bacilli</taxon>
        <taxon>Bacillales</taxon>
        <taxon>Paenibacillaceae</taxon>
        <taxon>Brevibacillus</taxon>
    </lineage>
</organism>
<feature type="compositionally biased region" description="Basic and acidic residues" evidence="1">
    <location>
        <begin position="245"/>
        <end position="266"/>
    </location>
</feature>
<keyword evidence="2" id="KW-0472">Membrane</keyword>
<dbReference type="AlphaFoldDB" id="A0A0K9YZH8"/>
<dbReference type="STRING" id="54915.ADS79_08980"/>
<keyword evidence="2" id="KW-1133">Transmembrane helix</keyword>
<feature type="region of interest" description="Disordered" evidence="1">
    <location>
        <begin position="158"/>
        <end position="283"/>
    </location>
</feature>
<dbReference type="EMBL" id="LGIQ01000005">
    <property type="protein sequence ID" value="KNB74032.1"/>
    <property type="molecule type" value="Genomic_DNA"/>
</dbReference>
<dbReference type="PATRIC" id="fig|54915.3.peg.7258"/>
<sequence length="283" mass="31163">MTNDEIWEWMQRDLDGDLSSGEQQMLYSLLQKDPDLQLKYNRLKHVSEQLEKLPPVVPSFSIVDSILPRLESAASKPAAMSSQNEEILPTLEVKHKSSSPVTSKKWKRTKVWLASIGSTAAAACLMIGLLYTGSDGKNHEIVDSNQGAVVAPPIEEEETTGFIGPPAPTPSTNTSQSINAEEEKKPAKQPPAKKHSTKPPANPVTQKQQQDSKPIVNATDNKPKAPPTPVRQEEKPPAFPIGLKDNPDREEKTSANEKDNDGDKSKSNKNKKQKNDDDDDDNE</sequence>
<evidence type="ECO:0000313" key="6">
    <source>
        <dbReference type="Proteomes" id="UP000319578"/>
    </source>
</evidence>
<reference evidence="5" key="1">
    <citation type="submission" date="2015-07" db="EMBL/GenBank/DDBJ databases">
        <title>Genome sequencing project for genomic taxonomy and phylogenomics of Bacillus-like bacteria.</title>
        <authorList>
            <person name="Liu B."/>
            <person name="Wang J."/>
            <person name="Zhu Y."/>
            <person name="Liu G."/>
            <person name="Chen Q."/>
            <person name="Chen Z."/>
            <person name="Lan J."/>
            <person name="Che J."/>
            <person name="Ge C."/>
            <person name="Shi H."/>
            <person name="Pan Z."/>
            <person name="Liu X."/>
        </authorList>
    </citation>
    <scope>NUCLEOTIDE SEQUENCE [LARGE SCALE GENOMIC DNA]</scope>
    <source>
        <strain evidence="5">DSM 9887</strain>
    </source>
</reference>
<feature type="compositionally biased region" description="Polar residues" evidence="1">
    <location>
        <begin position="170"/>
        <end position="179"/>
    </location>
</feature>
<reference evidence="3 6" key="3">
    <citation type="submission" date="2019-06" db="EMBL/GenBank/DDBJ databases">
        <title>Whole genome shotgun sequence of Brevibacillus reuszeri NBRC 15719.</title>
        <authorList>
            <person name="Hosoyama A."/>
            <person name="Uohara A."/>
            <person name="Ohji S."/>
            <person name="Ichikawa N."/>
        </authorList>
    </citation>
    <scope>NUCLEOTIDE SEQUENCE [LARGE SCALE GENOMIC DNA]</scope>
    <source>
        <strain evidence="3 6">NBRC 15719</strain>
    </source>
</reference>